<accession>A0A6A5K1X3</accession>
<feature type="compositionally biased region" description="Basic and acidic residues" evidence="1">
    <location>
        <begin position="212"/>
        <end position="226"/>
    </location>
</feature>
<dbReference type="EMBL" id="ML975369">
    <property type="protein sequence ID" value="KAF1831248.1"/>
    <property type="molecule type" value="Genomic_DNA"/>
</dbReference>
<reference evidence="3" key="1">
    <citation type="submission" date="2020-01" db="EMBL/GenBank/DDBJ databases">
        <authorList>
            <consortium name="DOE Joint Genome Institute"/>
            <person name="Haridas S."/>
            <person name="Albert R."/>
            <person name="Binder M."/>
            <person name="Bloem J."/>
            <person name="Labutti K."/>
            <person name="Salamov A."/>
            <person name="Andreopoulos B."/>
            <person name="Baker S.E."/>
            <person name="Barry K."/>
            <person name="Bills G."/>
            <person name="Bluhm B.H."/>
            <person name="Cannon C."/>
            <person name="Castanera R."/>
            <person name="Culley D.E."/>
            <person name="Daum C."/>
            <person name="Ezra D."/>
            <person name="Gonzalez J.B."/>
            <person name="Henrissat B."/>
            <person name="Kuo A."/>
            <person name="Liang C."/>
            <person name="Lipzen A."/>
            <person name="Lutzoni F."/>
            <person name="Magnuson J."/>
            <person name="Mondo S."/>
            <person name="Nolan M."/>
            <person name="Ohm R."/>
            <person name="Pangilinan J."/>
            <person name="Park H.-J."/>
            <person name="Ramirez L."/>
            <person name="Alfaro M."/>
            <person name="Sun H."/>
            <person name="Tritt A."/>
            <person name="Yoshinaga Y."/>
            <person name="Zwiers L.-H."/>
            <person name="Turgeon B.G."/>
            <person name="Goodwin S.B."/>
            <person name="Spatafora J.W."/>
            <person name="Crous P.W."/>
            <person name="Grigoriev I.V."/>
        </authorList>
    </citation>
    <scope>NUCLEOTIDE SEQUENCE</scope>
    <source>
        <strain evidence="3">P77</strain>
    </source>
</reference>
<feature type="compositionally biased region" description="Polar residues" evidence="1">
    <location>
        <begin position="483"/>
        <end position="507"/>
    </location>
</feature>
<feature type="region of interest" description="Disordered" evidence="1">
    <location>
        <begin position="693"/>
        <end position="748"/>
    </location>
</feature>
<feature type="region of interest" description="Disordered" evidence="1">
    <location>
        <begin position="179"/>
        <end position="528"/>
    </location>
</feature>
<feature type="compositionally biased region" description="Low complexity" evidence="1">
    <location>
        <begin position="97"/>
        <end position="108"/>
    </location>
</feature>
<feature type="region of interest" description="Disordered" evidence="1">
    <location>
        <begin position="92"/>
        <end position="145"/>
    </location>
</feature>
<feature type="compositionally biased region" description="Polar residues" evidence="1">
    <location>
        <begin position="729"/>
        <end position="738"/>
    </location>
</feature>
<gene>
    <name evidence="3" type="ORF">BDW02DRAFT_606964</name>
</gene>
<evidence type="ECO:0000256" key="1">
    <source>
        <dbReference type="SAM" id="MobiDB-lite"/>
    </source>
</evidence>
<evidence type="ECO:0000313" key="3">
    <source>
        <dbReference type="EMBL" id="KAF1831248.1"/>
    </source>
</evidence>
<dbReference type="SUPFAM" id="SSF81296">
    <property type="entry name" value="E set domains"/>
    <property type="match status" value="1"/>
</dbReference>
<dbReference type="Proteomes" id="UP000800040">
    <property type="component" value="Unassembled WGS sequence"/>
</dbReference>
<dbReference type="AlphaFoldDB" id="A0A6A5K1X3"/>
<feature type="domain" description="AMP-activated protein kinase glycogen-binding" evidence="2">
    <location>
        <begin position="6"/>
        <end position="94"/>
    </location>
</feature>
<dbReference type="InterPro" id="IPR032640">
    <property type="entry name" value="AMPK1_CBM"/>
</dbReference>
<feature type="compositionally biased region" description="Acidic residues" evidence="1">
    <location>
        <begin position="430"/>
        <end position="443"/>
    </location>
</feature>
<keyword evidence="4" id="KW-1185">Reference proteome</keyword>
<feature type="compositionally biased region" description="Polar residues" evidence="1">
    <location>
        <begin position="283"/>
        <end position="304"/>
    </location>
</feature>
<dbReference type="InterPro" id="IPR013783">
    <property type="entry name" value="Ig-like_fold"/>
</dbReference>
<dbReference type="CDD" id="cd02859">
    <property type="entry name" value="E_set_AMPKbeta_like_N"/>
    <property type="match status" value="1"/>
</dbReference>
<sequence>MTSYATITFSQTGVQPPVYVTTSLSEWTPLEMDVEADQTASGNLVFSKGFSDVAEGSYQYKIRIGEDHWVLDESKETATDDQGFRNNVIQVKPQSETDSTTSASDATTVQEATSDTPLVKASPALPTKLSDTRKDSTIDQDQLPDVPVPVIVVEKVADQDPPAYGDVEHVDLPADAAKRTADAEPDFEEVNADTPGETEPPKSSDVPLVVVEKTEDRPAYGDDQGKDATNTQKAAHDMRTADASPDKLVIKPESPVQSGDQNEQAPLFRHESLQAEEPPTAPSPSMGTISEESVQSSTDQTSSGDAMDTPPEPDEAQGSGELDQAPLLRHETGSGNKSGKLGEEALLPHEADAGGEGHADKLDKTPMFSHETGLRDADERPSDGEEDELNRFPLMSHETGFSDYKGSEIHTNSDLQDDEDVMEPQHYGPYEDEEEYPDGDDGDAPLLPHERDSALASNASSDFSADDAPFSLNSHPTLGYETDNANTCFGASGRSNMFRARTNSSNLPHKLPQSDAEDENLNDPSLERFPTSREQILERVATIGLHLPEDEIMHDHPHSPQMSVLSQACSSVDLVPVKSYTSLPSVPEAEDSDDEEEENQDVESLPSPVFIGQNTSRMSNPPPAFARDPQATPIPDKSKQLDIKDNKSETPNSHTAESSEADSVDRNDGAKDVSHLLSTLSDAVSAPTRIMKPTWTPATCEPKTTAKENNPVSDPDSEVRKRRAMVEDSAQTSETVPTPTDGAPNKDKLANTLAQQSDTRNENLLQNFFRVVFGSVGRFLTACVGDRKRAR</sequence>
<feature type="compositionally biased region" description="Basic and acidic residues" evidence="1">
    <location>
        <begin position="340"/>
        <end position="364"/>
    </location>
</feature>
<feature type="compositionally biased region" description="Basic and acidic residues" evidence="1">
    <location>
        <begin position="234"/>
        <end position="250"/>
    </location>
</feature>
<proteinExistence type="predicted"/>
<feature type="compositionally biased region" description="Polar residues" evidence="1">
    <location>
        <begin position="649"/>
        <end position="658"/>
    </location>
</feature>
<dbReference type="OrthoDB" id="5350410at2759"/>
<feature type="compositionally biased region" description="Basic and acidic residues" evidence="1">
    <location>
        <begin position="372"/>
        <end position="383"/>
    </location>
</feature>
<name>A0A6A5K1X3_9PLEO</name>
<feature type="compositionally biased region" description="Polar residues" evidence="1">
    <location>
        <begin position="255"/>
        <end position="264"/>
    </location>
</feature>
<feature type="compositionally biased region" description="Low complexity" evidence="1">
    <location>
        <begin position="454"/>
        <end position="468"/>
    </location>
</feature>
<feature type="region of interest" description="Disordered" evidence="1">
    <location>
        <begin position="583"/>
        <end position="668"/>
    </location>
</feature>
<evidence type="ECO:0000259" key="2">
    <source>
        <dbReference type="Pfam" id="PF16561"/>
    </source>
</evidence>
<protein>
    <recommendedName>
        <fullName evidence="2">AMP-activated protein kinase glycogen-binding domain-containing protein</fullName>
    </recommendedName>
</protein>
<feature type="compositionally biased region" description="Basic and acidic residues" evidence="1">
    <location>
        <begin position="636"/>
        <end position="648"/>
    </location>
</feature>
<dbReference type="Gene3D" id="2.60.40.10">
    <property type="entry name" value="Immunoglobulins"/>
    <property type="match status" value="1"/>
</dbReference>
<evidence type="ECO:0000313" key="4">
    <source>
        <dbReference type="Proteomes" id="UP000800040"/>
    </source>
</evidence>
<dbReference type="Pfam" id="PF16561">
    <property type="entry name" value="AMPK1_CBM"/>
    <property type="match status" value="1"/>
</dbReference>
<feature type="compositionally biased region" description="Acidic residues" evidence="1">
    <location>
        <begin position="588"/>
        <end position="601"/>
    </location>
</feature>
<dbReference type="InterPro" id="IPR014756">
    <property type="entry name" value="Ig_E-set"/>
</dbReference>
<organism evidence="3 4">
    <name type="scientific">Decorospora gaudefroyi</name>
    <dbReference type="NCBI Taxonomy" id="184978"/>
    <lineage>
        <taxon>Eukaryota</taxon>
        <taxon>Fungi</taxon>
        <taxon>Dikarya</taxon>
        <taxon>Ascomycota</taxon>
        <taxon>Pezizomycotina</taxon>
        <taxon>Dothideomycetes</taxon>
        <taxon>Pleosporomycetidae</taxon>
        <taxon>Pleosporales</taxon>
        <taxon>Pleosporineae</taxon>
        <taxon>Pleosporaceae</taxon>
        <taxon>Decorospora</taxon>
    </lineage>
</organism>